<organism evidence="1">
    <name type="scientific">bioreactor metagenome</name>
    <dbReference type="NCBI Taxonomy" id="1076179"/>
    <lineage>
        <taxon>unclassified sequences</taxon>
        <taxon>metagenomes</taxon>
        <taxon>ecological metagenomes</taxon>
    </lineage>
</organism>
<proteinExistence type="predicted"/>
<dbReference type="EMBL" id="VSSQ01006531">
    <property type="protein sequence ID" value="MPM33013.1"/>
    <property type="molecule type" value="Genomic_DNA"/>
</dbReference>
<evidence type="ECO:0000313" key="1">
    <source>
        <dbReference type="EMBL" id="MPM33013.1"/>
    </source>
</evidence>
<accession>A0A644Z2Q1</accession>
<comment type="caution">
    <text evidence="1">The sequence shown here is derived from an EMBL/GenBank/DDBJ whole genome shotgun (WGS) entry which is preliminary data.</text>
</comment>
<reference evidence="1" key="1">
    <citation type="submission" date="2019-08" db="EMBL/GenBank/DDBJ databases">
        <authorList>
            <person name="Kucharzyk K."/>
            <person name="Murdoch R.W."/>
            <person name="Higgins S."/>
            <person name="Loffler F."/>
        </authorList>
    </citation>
    <scope>NUCLEOTIDE SEQUENCE</scope>
</reference>
<name>A0A644Z2Q1_9ZZZZ</name>
<gene>
    <name evidence="1" type="ORF">SDC9_79580</name>
</gene>
<sequence length="135" mass="14903">MLVADIHAADIPDQPVDHNNFSVISVICVDKIAVIGAVKMADGSAQFDDILIKPHSNPHISVFVIQKLYANPFLGFFHKGRFKPVAHTVVSDDEILYIDGFLRVFDVRNQPVVFDMRVGEQFDLIIKGIGTASLA</sequence>
<dbReference type="AlphaFoldDB" id="A0A644Z2Q1"/>
<protein>
    <submittedName>
        <fullName evidence="1">Uncharacterized protein</fullName>
    </submittedName>
</protein>